<keyword evidence="3" id="KW-0479">Metal-binding</keyword>
<evidence type="ECO:0000256" key="3">
    <source>
        <dbReference type="ARBA" id="ARBA00022723"/>
    </source>
</evidence>
<dbReference type="GO" id="GO:0016705">
    <property type="term" value="F:oxidoreductase activity, acting on paired donors, with incorporation or reduction of molecular oxygen"/>
    <property type="evidence" value="ECO:0007669"/>
    <property type="project" value="InterPro"/>
</dbReference>
<dbReference type="GO" id="GO:0004497">
    <property type="term" value="F:monooxygenase activity"/>
    <property type="evidence" value="ECO:0007669"/>
    <property type="project" value="UniProtKB-KW"/>
</dbReference>
<comment type="cofactor">
    <cofactor evidence="1">
        <name>heme</name>
        <dbReference type="ChEBI" id="CHEBI:30413"/>
    </cofactor>
</comment>
<evidence type="ECO:0000256" key="7">
    <source>
        <dbReference type="SAM" id="Phobius"/>
    </source>
</evidence>
<keyword evidence="9" id="KW-1185">Reference proteome</keyword>
<keyword evidence="6 8" id="KW-0503">Monooxygenase</keyword>
<comment type="similarity">
    <text evidence="2">Belongs to the cytochrome P450 family.</text>
</comment>
<name>A0A9P6SL97_9HELO</name>
<feature type="transmembrane region" description="Helical" evidence="7">
    <location>
        <begin position="12"/>
        <end position="30"/>
    </location>
</feature>
<dbReference type="PANTHER" id="PTHR24305">
    <property type="entry name" value="CYTOCHROME P450"/>
    <property type="match status" value="1"/>
</dbReference>
<dbReference type="EMBL" id="VNKQ01000020">
    <property type="protein sequence ID" value="KAG0645178.1"/>
    <property type="molecule type" value="Genomic_DNA"/>
</dbReference>
<keyword evidence="7" id="KW-0472">Membrane</keyword>
<dbReference type="Gene3D" id="1.10.630.10">
    <property type="entry name" value="Cytochrome P450"/>
    <property type="match status" value="1"/>
</dbReference>
<dbReference type="AlphaFoldDB" id="A0A9P6SL97"/>
<evidence type="ECO:0000256" key="4">
    <source>
        <dbReference type="ARBA" id="ARBA00023002"/>
    </source>
</evidence>
<dbReference type="PANTHER" id="PTHR24305:SF157">
    <property type="entry name" value="N-ACETYLTRYPTOPHAN 6-HYDROXYLASE IVOC-RELATED"/>
    <property type="match status" value="1"/>
</dbReference>
<accession>A0A9P6SL97</accession>
<protein>
    <submittedName>
        <fullName evidence="8">Cytochrome P450 monooxygenase</fullName>
    </submittedName>
</protein>
<reference evidence="8" key="1">
    <citation type="submission" date="2019-07" db="EMBL/GenBank/DDBJ databases">
        <title>Hyphodiscus hymeniophilus genome sequencing and assembly.</title>
        <authorList>
            <person name="Kramer G."/>
            <person name="Nodwell J."/>
        </authorList>
    </citation>
    <scope>NUCLEOTIDE SEQUENCE</scope>
    <source>
        <strain evidence="8">ATCC 34498</strain>
    </source>
</reference>
<evidence type="ECO:0000256" key="2">
    <source>
        <dbReference type="ARBA" id="ARBA00010617"/>
    </source>
</evidence>
<dbReference type="InterPro" id="IPR050121">
    <property type="entry name" value="Cytochrome_P450_monoxygenase"/>
</dbReference>
<evidence type="ECO:0000313" key="9">
    <source>
        <dbReference type="Proteomes" id="UP000785200"/>
    </source>
</evidence>
<keyword evidence="7" id="KW-1133">Transmembrane helix</keyword>
<dbReference type="OrthoDB" id="3945418at2759"/>
<evidence type="ECO:0000256" key="1">
    <source>
        <dbReference type="ARBA" id="ARBA00001971"/>
    </source>
</evidence>
<keyword evidence="5" id="KW-0408">Iron</keyword>
<organism evidence="8 9">
    <name type="scientific">Hyphodiscus hymeniophilus</name>
    <dbReference type="NCBI Taxonomy" id="353542"/>
    <lineage>
        <taxon>Eukaryota</taxon>
        <taxon>Fungi</taxon>
        <taxon>Dikarya</taxon>
        <taxon>Ascomycota</taxon>
        <taxon>Pezizomycotina</taxon>
        <taxon>Leotiomycetes</taxon>
        <taxon>Helotiales</taxon>
        <taxon>Hyphodiscaceae</taxon>
        <taxon>Hyphodiscus</taxon>
    </lineage>
</organism>
<evidence type="ECO:0000313" key="8">
    <source>
        <dbReference type="EMBL" id="KAG0645178.1"/>
    </source>
</evidence>
<proteinExistence type="inferred from homology"/>
<evidence type="ECO:0000256" key="5">
    <source>
        <dbReference type="ARBA" id="ARBA00023004"/>
    </source>
</evidence>
<evidence type="ECO:0000256" key="6">
    <source>
        <dbReference type="ARBA" id="ARBA00023033"/>
    </source>
</evidence>
<keyword evidence="4" id="KW-0560">Oxidoreductase</keyword>
<gene>
    <name evidence="8" type="ORF">D0Z07_9301</name>
</gene>
<dbReference type="GO" id="GO:0005506">
    <property type="term" value="F:iron ion binding"/>
    <property type="evidence" value="ECO:0007669"/>
    <property type="project" value="InterPro"/>
</dbReference>
<sequence length="188" mass="21612">MVVSYVTSASTGVTALIIYTLALVIYRLYFHPLSKFPGPKLAAATLWYEFYFDVNKKGAYIFKIRDLHEQYGPVIRISPHAIHVNDPEFYDVYSGRAGEKRNKYGWALSHFGTPLGTVSTVDHAHHRLRRAPVAPFFSKTNVRKLDYVLHENLRKLMMRLKEWEKSGEPLNLLNAYKSLTSDIITTYA</sequence>
<dbReference type="SUPFAM" id="SSF48264">
    <property type="entry name" value="Cytochrome P450"/>
    <property type="match status" value="1"/>
</dbReference>
<keyword evidence="7" id="KW-0812">Transmembrane</keyword>
<dbReference type="InterPro" id="IPR036396">
    <property type="entry name" value="Cyt_P450_sf"/>
</dbReference>
<comment type="caution">
    <text evidence="8">The sequence shown here is derived from an EMBL/GenBank/DDBJ whole genome shotgun (WGS) entry which is preliminary data.</text>
</comment>
<dbReference type="GO" id="GO:0020037">
    <property type="term" value="F:heme binding"/>
    <property type="evidence" value="ECO:0007669"/>
    <property type="project" value="InterPro"/>
</dbReference>
<dbReference type="Proteomes" id="UP000785200">
    <property type="component" value="Unassembled WGS sequence"/>
</dbReference>